<dbReference type="Gene3D" id="3.10.560.10">
    <property type="entry name" value="Outer membrane lipoprotein wza domain like"/>
    <property type="match status" value="2"/>
</dbReference>
<dbReference type="InterPro" id="IPR049712">
    <property type="entry name" value="Poly_export"/>
</dbReference>
<evidence type="ECO:0000256" key="1">
    <source>
        <dbReference type="ARBA" id="ARBA00022729"/>
    </source>
</evidence>
<name>A0A6N8DK04_RHOAC</name>
<evidence type="ECO:0000259" key="3">
    <source>
        <dbReference type="Pfam" id="PF02563"/>
    </source>
</evidence>
<comment type="caution">
    <text evidence="5">The sequence shown here is derived from an EMBL/GenBank/DDBJ whole genome shotgun (WGS) entry which is preliminary data.</text>
</comment>
<proteinExistence type="predicted"/>
<feature type="signal peptide" evidence="2">
    <location>
        <begin position="1"/>
        <end position="20"/>
    </location>
</feature>
<dbReference type="InterPro" id="IPR019554">
    <property type="entry name" value="Soluble_ligand-bd"/>
</dbReference>
<accession>A0A6N8DK04</accession>
<evidence type="ECO:0000256" key="2">
    <source>
        <dbReference type="SAM" id="SignalP"/>
    </source>
</evidence>
<dbReference type="Gene3D" id="3.30.1950.10">
    <property type="entry name" value="wza like domain"/>
    <property type="match status" value="1"/>
</dbReference>
<dbReference type="GO" id="GO:0015159">
    <property type="term" value="F:polysaccharide transmembrane transporter activity"/>
    <property type="evidence" value="ECO:0007669"/>
    <property type="project" value="InterPro"/>
</dbReference>
<keyword evidence="5" id="KW-0813">Transport</keyword>
<dbReference type="InterPro" id="IPR003715">
    <property type="entry name" value="Poly_export_N"/>
</dbReference>
<feature type="chain" id="PRO_5026943188" evidence="2">
    <location>
        <begin position="21"/>
        <end position="382"/>
    </location>
</feature>
<dbReference type="AlphaFoldDB" id="A0A6N8DK04"/>
<reference evidence="5 6" key="1">
    <citation type="submission" date="2019-11" db="EMBL/GenBank/DDBJ databases">
        <title>Whole-genome sequence of a Rhodoblastus acidophilus DSM 142.</title>
        <authorList>
            <person name="Kyndt J.A."/>
            <person name="Meyer T.E."/>
        </authorList>
    </citation>
    <scope>NUCLEOTIDE SEQUENCE [LARGE SCALE GENOMIC DNA]</scope>
    <source>
        <strain evidence="5 6">DSM 142</strain>
    </source>
</reference>
<dbReference type="Pfam" id="PF10531">
    <property type="entry name" value="SLBB"/>
    <property type="match status" value="1"/>
</dbReference>
<protein>
    <submittedName>
        <fullName evidence="5">Sugar transporter</fullName>
    </submittedName>
</protein>
<keyword evidence="1 2" id="KW-0732">Signal</keyword>
<evidence type="ECO:0000313" key="6">
    <source>
        <dbReference type="Proteomes" id="UP000439113"/>
    </source>
</evidence>
<feature type="domain" description="Soluble ligand binding" evidence="4">
    <location>
        <begin position="170"/>
        <end position="220"/>
    </location>
</feature>
<gene>
    <name evidence="5" type="ORF">GJ654_00745</name>
</gene>
<dbReference type="RefSeq" id="WP_155444182.1">
    <property type="nucleotide sequence ID" value="NZ_JAOQNR010000001.1"/>
</dbReference>
<keyword evidence="5" id="KW-0762">Sugar transport</keyword>
<dbReference type="Pfam" id="PF02563">
    <property type="entry name" value="Poly_export"/>
    <property type="match status" value="1"/>
</dbReference>
<dbReference type="Proteomes" id="UP000439113">
    <property type="component" value="Unassembled WGS sequence"/>
</dbReference>
<dbReference type="PANTHER" id="PTHR33619">
    <property type="entry name" value="POLYSACCHARIDE EXPORT PROTEIN GFCE-RELATED"/>
    <property type="match status" value="1"/>
</dbReference>
<feature type="domain" description="Polysaccharide export protein N-terminal" evidence="3">
    <location>
        <begin position="74"/>
        <end position="163"/>
    </location>
</feature>
<organism evidence="5 6">
    <name type="scientific">Rhodoblastus acidophilus</name>
    <name type="common">Rhodopseudomonas acidophila</name>
    <dbReference type="NCBI Taxonomy" id="1074"/>
    <lineage>
        <taxon>Bacteria</taxon>
        <taxon>Pseudomonadati</taxon>
        <taxon>Pseudomonadota</taxon>
        <taxon>Alphaproteobacteria</taxon>
        <taxon>Hyphomicrobiales</taxon>
        <taxon>Rhodoblastaceae</taxon>
        <taxon>Rhodoblastus</taxon>
    </lineage>
</organism>
<evidence type="ECO:0000313" key="5">
    <source>
        <dbReference type="EMBL" id="MTV29513.1"/>
    </source>
</evidence>
<sequence>MRIFLTLAAAGLLASCSTLPTSGPSAQNVVSEESSFARYDVVDISPAVVDILARRRPDASLSGFADFRPAVEPHISVGDALTISVFEASAGGLFSPPPSTDRFSTGSKAAVFPDQVVGRDGAITMPYAGRIQVAGRTPQQVERVIQNALEGKAIQPQVMVNVTRSLANSVTVLGEVTAGARVPLSVRGDRVLDVIATAGGVRAPVNESFIQLTRGSRTARVAMTRVTSDARQNIFIRPNDVLTIIRDPQSFIVQGAAGANAEIRFDAEGVNLAQALAKAGGLLDSRADPAGVFVFRFEPEAIARDIAPDSPLAGQGAMRPVVYRLNLREPNSLFLEQRFRIFNKDLVYISNAPFTEVHKVMQVFSTALSPAATGASLYNVVK</sequence>
<evidence type="ECO:0000259" key="4">
    <source>
        <dbReference type="Pfam" id="PF10531"/>
    </source>
</evidence>
<dbReference type="EMBL" id="WNKS01000001">
    <property type="protein sequence ID" value="MTV29513.1"/>
    <property type="molecule type" value="Genomic_DNA"/>
</dbReference>
<dbReference type="PANTHER" id="PTHR33619:SF3">
    <property type="entry name" value="POLYSACCHARIDE EXPORT PROTEIN GFCE-RELATED"/>
    <property type="match status" value="1"/>
</dbReference>
<dbReference type="OrthoDB" id="7198507at2"/>
<dbReference type="PROSITE" id="PS51257">
    <property type="entry name" value="PROKAR_LIPOPROTEIN"/>
    <property type="match status" value="1"/>
</dbReference>